<protein>
    <submittedName>
        <fullName evidence="3">ArsR family transcriptional regulator</fullName>
    </submittedName>
</protein>
<dbReference type="GO" id="GO:0046685">
    <property type="term" value="P:response to arsenic-containing substance"/>
    <property type="evidence" value="ECO:0007669"/>
    <property type="project" value="UniProtKB-KW"/>
</dbReference>
<dbReference type="Gene3D" id="3.40.50.2300">
    <property type="match status" value="1"/>
</dbReference>
<dbReference type="AlphaFoldDB" id="A0A2W5S7Z6"/>
<dbReference type="Proteomes" id="UP000248887">
    <property type="component" value="Unassembled WGS sequence"/>
</dbReference>
<dbReference type="SUPFAM" id="SSF52788">
    <property type="entry name" value="Phosphotyrosine protein phosphatases I"/>
    <property type="match status" value="1"/>
</dbReference>
<evidence type="ECO:0000313" key="4">
    <source>
        <dbReference type="Proteomes" id="UP000248887"/>
    </source>
</evidence>
<dbReference type="SMART" id="SM00226">
    <property type="entry name" value="LMWPc"/>
    <property type="match status" value="1"/>
</dbReference>
<dbReference type="EMBL" id="QFQD01000113">
    <property type="protein sequence ID" value="PZQ78897.1"/>
    <property type="molecule type" value="Genomic_DNA"/>
</dbReference>
<gene>
    <name evidence="3" type="ORF">DI549_21610</name>
</gene>
<evidence type="ECO:0000256" key="1">
    <source>
        <dbReference type="ARBA" id="ARBA00022849"/>
    </source>
</evidence>
<dbReference type="CDD" id="cd16345">
    <property type="entry name" value="LMWP_ArsC"/>
    <property type="match status" value="1"/>
</dbReference>
<dbReference type="InterPro" id="IPR036196">
    <property type="entry name" value="Ptyr_pPase_sf"/>
</dbReference>
<dbReference type="PANTHER" id="PTHR43428:SF1">
    <property type="entry name" value="ARSENATE REDUCTASE"/>
    <property type="match status" value="1"/>
</dbReference>
<dbReference type="PANTHER" id="PTHR43428">
    <property type="entry name" value="ARSENATE REDUCTASE"/>
    <property type="match status" value="1"/>
</dbReference>
<proteinExistence type="predicted"/>
<organism evidence="3 4">
    <name type="scientific">Ancylobacter novellus</name>
    <name type="common">Thiobacillus novellus</name>
    <dbReference type="NCBI Taxonomy" id="921"/>
    <lineage>
        <taxon>Bacteria</taxon>
        <taxon>Pseudomonadati</taxon>
        <taxon>Pseudomonadota</taxon>
        <taxon>Alphaproteobacteria</taxon>
        <taxon>Hyphomicrobiales</taxon>
        <taxon>Xanthobacteraceae</taxon>
        <taxon>Ancylobacter</taxon>
    </lineage>
</organism>
<keyword evidence="1" id="KW-0059">Arsenical resistance</keyword>
<comment type="caution">
    <text evidence="3">The sequence shown here is derived from an EMBL/GenBank/DDBJ whole genome shotgun (WGS) entry which is preliminary data.</text>
</comment>
<evidence type="ECO:0000259" key="2">
    <source>
        <dbReference type="SMART" id="SM00226"/>
    </source>
</evidence>
<dbReference type="InterPro" id="IPR023485">
    <property type="entry name" value="Ptyr_pPase"/>
</dbReference>
<sequence>MPDHPSAPIYNVLFLCTGNSARSILAESILNKLGAGRFRAFSAGSQPKGTVNPVALRTLESLGYPTDGLRSKGWDEFAKPGAPVMDFVFTVCDNAAGETCPIWPGQPMTAHWGIEDPAAVTGTDIQQEAAFADAFRYLRNRIAIFTALPIRSLDAVALGTKLREIGQAEGSTSRRPDVA</sequence>
<accession>A0A2W5S7Z6</accession>
<feature type="domain" description="Phosphotyrosine protein phosphatase I" evidence="2">
    <location>
        <begin position="10"/>
        <end position="148"/>
    </location>
</feature>
<name>A0A2W5S7Z6_ANCNO</name>
<reference evidence="3 4" key="1">
    <citation type="submission" date="2017-08" db="EMBL/GenBank/DDBJ databases">
        <title>Infants hospitalized years apart are colonized by the same room-sourced microbial strains.</title>
        <authorList>
            <person name="Brooks B."/>
            <person name="Olm M.R."/>
            <person name="Firek B.A."/>
            <person name="Baker R."/>
            <person name="Thomas B.C."/>
            <person name="Morowitz M.J."/>
            <person name="Banfield J.F."/>
        </authorList>
    </citation>
    <scope>NUCLEOTIDE SEQUENCE [LARGE SCALE GENOMIC DNA]</scope>
    <source>
        <strain evidence="3">S2_005_001_R2_27</strain>
    </source>
</reference>
<dbReference type="Pfam" id="PF01451">
    <property type="entry name" value="LMWPc"/>
    <property type="match status" value="1"/>
</dbReference>
<evidence type="ECO:0000313" key="3">
    <source>
        <dbReference type="EMBL" id="PZQ78897.1"/>
    </source>
</evidence>